<evidence type="ECO:0000256" key="2">
    <source>
        <dbReference type="ARBA" id="ARBA00022617"/>
    </source>
</evidence>
<dbReference type="PANTHER" id="PTHR34128:SF2">
    <property type="entry name" value="CYTOCHROME C-TYPE BIOGENESIS PROTEIN CCME HOMOLOG, MITOCHONDRIAL"/>
    <property type="match status" value="1"/>
</dbReference>
<dbReference type="InterPro" id="IPR004329">
    <property type="entry name" value="CcmE"/>
</dbReference>
<reference evidence="9" key="1">
    <citation type="journal article" date="2019" name="Sci. Rep.">
        <title>Draft genome of Tanacetum cinerariifolium, the natural source of mosquito coil.</title>
        <authorList>
            <person name="Yamashiro T."/>
            <person name="Shiraishi A."/>
            <person name="Satake H."/>
            <person name="Nakayama K."/>
        </authorList>
    </citation>
    <scope>NUCLEOTIDE SEQUENCE</scope>
</reference>
<keyword evidence="2" id="KW-0349">Heme</keyword>
<comment type="subcellular location">
    <subcellularLocation>
        <location evidence="1">Membrane</location>
    </subcellularLocation>
</comment>
<keyword evidence="4" id="KW-0479">Metal-binding</keyword>
<organism evidence="9">
    <name type="scientific">Tanacetum cinerariifolium</name>
    <name type="common">Dalmatian daisy</name>
    <name type="synonym">Chrysanthemum cinerariifolium</name>
    <dbReference type="NCBI Taxonomy" id="118510"/>
    <lineage>
        <taxon>Eukaryota</taxon>
        <taxon>Viridiplantae</taxon>
        <taxon>Streptophyta</taxon>
        <taxon>Embryophyta</taxon>
        <taxon>Tracheophyta</taxon>
        <taxon>Spermatophyta</taxon>
        <taxon>Magnoliopsida</taxon>
        <taxon>eudicotyledons</taxon>
        <taxon>Gunneridae</taxon>
        <taxon>Pentapetalae</taxon>
        <taxon>asterids</taxon>
        <taxon>campanulids</taxon>
        <taxon>Asterales</taxon>
        <taxon>Asteraceae</taxon>
        <taxon>Asteroideae</taxon>
        <taxon>Anthemideae</taxon>
        <taxon>Anthemidinae</taxon>
        <taxon>Tanacetum</taxon>
    </lineage>
</organism>
<dbReference type="GO" id="GO:0046872">
    <property type="term" value="F:metal ion binding"/>
    <property type="evidence" value="ECO:0007669"/>
    <property type="project" value="UniProtKB-KW"/>
</dbReference>
<dbReference type="InterPro" id="IPR036127">
    <property type="entry name" value="CcmE-like_sf"/>
</dbReference>
<comment type="caution">
    <text evidence="9">The sequence shown here is derived from an EMBL/GenBank/DDBJ whole genome shotgun (WGS) entry which is preliminary data.</text>
</comment>
<feature type="non-terminal residue" evidence="9">
    <location>
        <position position="1"/>
    </location>
</feature>
<evidence type="ECO:0000256" key="6">
    <source>
        <dbReference type="ARBA" id="ARBA00022989"/>
    </source>
</evidence>
<evidence type="ECO:0000256" key="8">
    <source>
        <dbReference type="ARBA" id="ARBA00023136"/>
    </source>
</evidence>
<evidence type="ECO:0000313" key="9">
    <source>
        <dbReference type="EMBL" id="GEU36950.1"/>
    </source>
</evidence>
<dbReference type="Gene3D" id="2.40.50.140">
    <property type="entry name" value="Nucleic acid-binding proteins"/>
    <property type="match status" value="1"/>
</dbReference>
<dbReference type="AlphaFoldDB" id="A0A6L2JJK9"/>
<keyword evidence="6" id="KW-1133">Transmembrane helix</keyword>
<proteinExistence type="predicted"/>
<evidence type="ECO:0000256" key="1">
    <source>
        <dbReference type="ARBA" id="ARBA00004370"/>
    </source>
</evidence>
<keyword evidence="8" id="KW-0472">Membrane</keyword>
<dbReference type="PANTHER" id="PTHR34128">
    <property type="entry name" value="CYTOCHROME C-TYPE BIOGENESIS PROTEIN CCME HOMOLOG, MITOCHONDRIAL"/>
    <property type="match status" value="1"/>
</dbReference>
<dbReference type="SUPFAM" id="SSF82093">
    <property type="entry name" value="Heme chaperone CcmE"/>
    <property type="match status" value="1"/>
</dbReference>
<keyword evidence="7" id="KW-0408">Iron</keyword>
<evidence type="ECO:0000256" key="7">
    <source>
        <dbReference type="ARBA" id="ARBA00023004"/>
    </source>
</evidence>
<dbReference type="GO" id="GO:0017003">
    <property type="term" value="P:protein-heme linkage"/>
    <property type="evidence" value="ECO:0007669"/>
    <property type="project" value="InterPro"/>
</dbReference>
<keyword evidence="5" id="KW-0201">Cytochrome c-type biogenesis</keyword>
<dbReference type="GO" id="GO:0017004">
    <property type="term" value="P:cytochrome complex assembly"/>
    <property type="evidence" value="ECO:0007669"/>
    <property type="project" value="UniProtKB-KW"/>
</dbReference>
<dbReference type="GO" id="GO:0020037">
    <property type="term" value="F:heme binding"/>
    <property type="evidence" value="ECO:0007669"/>
    <property type="project" value="InterPro"/>
</dbReference>
<dbReference type="InterPro" id="IPR012340">
    <property type="entry name" value="NA-bd_OB-fold"/>
</dbReference>
<evidence type="ECO:0000256" key="4">
    <source>
        <dbReference type="ARBA" id="ARBA00022723"/>
    </source>
</evidence>
<evidence type="ECO:0000256" key="3">
    <source>
        <dbReference type="ARBA" id="ARBA00022692"/>
    </source>
</evidence>
<name>A0A6L2JJK9_TANCI</name>
<keyword evidence="3" id="KW-0812">Transmembrane</keyword>
<evidence type="ECO:0000256" key="5">
    <source>
        <dbReference type="ARBA" id="ARBA00022748"/>
    </source>
</evidence>
<gene>
    <name evidence="9" type="ORF">Tci_008928</name>
</gene>
<protein>
    <submittedName>
        <fullName evidence="9">Cytochrome c-type biogenesis protein CcmE homolog, mitochondrial-like</fullName>
    </submittedName>
</protein>
<sequence>VLSVVGLLQNEVDPMVSVMKVEKVHLESYADIENLLSTADHKIVKLADFSLEREESLTEMMTAETGTYRCMASEHYNAKTREKKHYNHDGYSVVVEGFVKPITDEIRGVVEEKSVGVSGKARSVECYFDASEVLAKHDEKYMPAEVANAIEKNKKLLAEEAEAGKEKGGEEEGKELNGCINVICLEVERIYIMEKLLSCSILYLYRETWRCSLDGNGEFTVKSLSEWVEDMSLSGDSGSSQTLWSKIIPRKVNIFIWRVLKRRIPVRVELDKRDRFRLCALPMLRQ</sequence>
<accession>A0A6L2JJK9</accession>
<dbReference type="GO" id="GO:0005886">
    <property type="term" value="C:plasma membrane"/>
    <property type="evidence" value="ECO:0007669"/>
    <property type="project" value="InterPro"/>
</dbReference>
<dbReference type="EMBL" id="BKCJ010000869">
    <property type="protein sequence ID" value="GEU36950.1"/>
    <property type="molecule type" value="Genomic_DNA"/>
</dbReference>